<dbReference type="PANTHER" id="PTHR12387:SF0">
    <property type="entry name" value="26S PROTEASOME NON-ATPASE REGULATORY SUBUNIT 8"/>
    <property type="match status" value="1"/>
</dbReference>
<evidence type="ECO:0000256" key="1">
    <source>
        <dbReference type="ARBA" id="ARBA00009627"/>
    </source>
</evidence>
<protein>
    <recommendedName>
        <fullName evidence="3">PCI domain-containing protein</fullName>
    </recommendedName>
</protein>
<dbReference type="Proteomes" id="UP001491310">
    <property type="component" value="Unassembled WGS sequence"/>
</dbReference>
<dbReference type="InterPro" id="IPR033464">
    <property type="entry name" value="CSN8_PSD8_EIF3K"/>
</dbReference>
<evidence type="ECO:0000256" key="2">
    <source>
        <dbReference type="ARBA" id="ARBA00022942"/>
    </source>
</evidence>
<evidence type="ECO:0000313" key="5">
    <source>
        <dbReference type="Proteomes" id="UP001491310"/>
    </source>
</evidence>
<sequence length="263" mass="29624">MAVLSDTTKLLDQLKGAVSKNDLSTATRILNTLKLKLTELPALPPVLQKTPTAQKELLLARDVLEQAVSLSVKLQDEAAFERNYLQLKTYYTDTRALLPPSQQENLIVGLDLLRLLVQNRIAEFHTELELLSSQALQSQGISHVVQLEQWLMEGAYNKVLDARPKLPDPAYGYFMEKLLSTVRDEIADCSERAYNTLSISDAKKLMLFKSDKEAEAYAAERGWDVRDGAIHFQGSDEKPTTNHQPVELIDNALTYAREIERIV</sequence>
<dbReference type="EMBL" id="JALJOT010000005">
    <property type="protein sequence ID" value="KAK9915272.1"/>
    <property type="molecule type" value="Genomic_DNA"/>
</dbReference>
<comment type="similarity">
    <text evidence="1">Belongs to the proteasome subunit S14 family.</text>
</comment>
<dbReference type="PROSITE" id="PS50250">
    <property type="entry name" value="PCI"/>
    <property type="match status" value="1"/>
</dbReference>
<reference evidence="4 5" key="1">
    <citation type="journal article" date="2024" name="Nat. Commun.">
        <title>Phylogenomics reveals the evolutionary origins of lichenization in chlorophyte algae.</title>
        <authorList>
            <person name="Puginier C."/>
            <person name="Libourel C."/>
            <person name="Otte J."/>
            <person name="Skaloud P."/>
            <person name="Haon M."/>
            <person name="Grisel S."/>
            <person name="Petersen M."/>
            <person name="Berrin J.G."/>
            <person name="Delaux P.M."/>
            <person name="Dal Grande F."/>
            <person name="Keller J."/>
        </authorList>
    </citation>
    <scope>NUCLEOTIDE SEQUENCE [LARGE SCALE GENOMIC DNA]</scope>
    <source>
        <strain evidence="4 5">SAG 216-7</strain>
    </source>
</reference>
<comment type="caution">
    <text evidence="4">The sequence shown here is derived from an EMBL/GenBank/DDBJ whole genome shotgun (WGS) entry which is preliminary data.</text>
</comment>
<dbReference type="PANTHER" id="PTHR12387">
    <property type="entry name" value="26S PROTEASOME NON-ATPASE REGULATORY SUBUNIT 8"/>
    <property type="match status" value="1"/>
</dbReference>
<keyword evidence="2" id="KW-0647">Proteasome</keyword>
<keyword evidence="5" id="KW-1185">Reference proteome</keyword>
<dbReference type="InterPro" id="IPR006746">
    <property type="entry name" value="26S_Psome_Rpn12"/>
</dbReference>
<proteinExistence type="inferred from homology"/>
<dbReference type="InterPro" id="IPR000717">
    <property type="entry name" value="PCI_dom"/>
</dbReference>
<name>A0ABR2YUE8_9CHLO</name>
<dbReference type="Gene3D" id="1.25.40.990">
    <property type="match status" value="1"/>
</dbReference>
<dbReference type="Pfam" id="PF10075">
    <property type="entry name" value="CSN8_PSD8_EIF3K"/>
    <property type="match status" value="1"/>
</dbReference>
<accession>A0ABR2YUE8</accession>
<gene>
    <name evidence="4" type="ORF">WJX75_006917</name>
</gene>
<feature type="domain" description="PCI" evidence="3">
    <location>
        <begin position="78"/>
        <end position="248"/>
    </location>
</feature>
<organism evidence="4 5">
    <name type="scientific">Coccomyxa subellipsoidea</name>
    <dbReference type="NCBI Taxonomy" id="248742"/>
    <lineage>
        <taxon>Eukaryota</taxon>
        <taxon>Viridiplantae</taxon>
        <taxon>Chlorophyta</taxon>
        <taxon>core chlorophytes</taxon>
        <taxon>Trebouxiophyceae</taxon>
        <taxon>Trebouxiophyceae incertae sedis</taxon>
        <taxon>Coccomyxaceae</taxon>
        <taxon>Coccomyxa</taxon>
    </lineage>
</organism>
<evidence type="ECO:0000259" key="3">
    <source>
        <dbReference type="PROSITE" id="PS50250"/>
    </source>
</evidence>
<evidence type="ECO:0000313" key="4">
    <source>
        <dbReference type="EMBL" id="KAK9915272.1"/>
    </source>
</evidence>